<dbReference type="RefSeq" id="WP_015832560.1">
    <property type="nucleotide sequence ID" value="NC_012968.1"/>
</dbReference>
<evidence type="ECO:0000313" key="3">
    <source>
        <dbReference type="Proteomes" id="UP000002742"/>
    </source>
</evidence>
<accession>C6WX76</accession>
<feature type="region of interest" description="Disordered" evidence="1">
    <location>
        <begin position="1"/>
        <end position="98"/>
    </location>
</feature>
<evidence type="ECO:0000313" key="2">
    <source>
        <dbReference type="EMBL" id="ACT48525.1"/>
    </source>
</evidence>
<organism evidence="2 3">
    <name type="scientific">Methylotenera mobilis (strain JLW8 / ATCC BAA-1282 / DSM 17540)</name>
    <dbReference type="NCBI Taxonomy" id="583345"/>
    <lineage>
        <taxon>Bacteria</taxon>
        <taxon>Pseudomonadati</taxon>
        <taxon>Pseudomonadota</taxon>
        <taxon>Betaproteobacteria</taxon>
        <taxon>Nitrosomonadales</taxon>
        <taxon>Methylophilaceae</taxon>
        <taxon>Methylotenera</taxon>
    </lineage>
</organism>
<dbReference type="AlphaFoldDB" id="C6WX76"/>
<dbReference type="STRING" id="583345.Mmol_1621"/>
<gene>
    <name evidence="2" type="ordered locus">Mmol_1621</name>
</gene>
<feature type="compositionally biased region" description="Basic and acidic residues" evidence="1">
    <location>
        <begin position="72"/>
        <end position="97"/>
    </location>
</feature>
<reference evidence="2 3" key="2">
    <citation type="journal article" date="2011" name="J. Bacteriol.">
        <title>Genomes of three methylotrophs from a single niche uncover genetic and metabolic divergence of Methylophilaceae.</title>
        <authorList>
            <person name="Lapidus A."/>
            <person name="Clum A."/>
            <person name="Labutti K."/>
            <person name="Kaluzhnaya M.G."/>
            <person name="Lim S."/>
            <person name="Beck D.A."/>
            <person name="Glavina Del Rio T."/>
            <person name="Nolan M."/>
            <person name="Mavromatis K."/>
            <person name="Huntemann M."/>
            <person name="Lucas S."/>
            <person name="Lidstrom M.E."/>
            <person name="Ivanova N."/>
            <person name="Chistoserdova L."/>
        </authorList>
    </citation>
    <scope>NUCLEOTIDE SEQUENCE [LARGE SCALE GENOMIC DNA]</scope>
    <source>
        <strain evidence="3">JLW8 / ATCC BAA-1282 / DSM 17540</strain>
    </source>
</reference>
<name>C6WX76_METML</name>
<dbReference type="EMBL" id="CP001672">
    <property type="protein sequence ID" value="ACT48525.1"/>
    <property type="molecule type" value="Genomic_DNA"/>
</dbReference>
<dbReference type="eggNOG" id="ENOG5032ZRB">
    <property type="taxonomic scope" value="Bacteria"/>
</dbReference>
<dbReference type="KEGG" id="mmb:Mmol_1621"/>
<proteinExistence type="predicted"/>
<keyword evidence="3" id="KW-1185">Reference proteome</keyword>
<protein>
    <submittedName>
        <fullName evidence="2">Uncharacterized protein</fullName>
    </submittedName>
</protein>
<dbReference type="HOGENOM" id="CLU_108825_1_0_4"/>
<feature type="compositionally biased region" description="Low complexity" evidence="1">
    <location>
        <begin position="24"/>
        <end position="71"/>
    </location>
</feature>
<evidence type="ECO:0000256" key="1">
    <source>
        <dbReference type="SAM" id="MobiDB-lite"/>
    </source>
</evidence>
<sequence>MSKINAIQAEALKSTPENTSSVEANKPATKAAPASKATVNPTAAKTNAVKPATAAKPAAKVAAKASAASSKKPAEKTAEKNKVAKEKTPKLKMERDSFTMPKTEYAQFSVLKERLTKLGQPAKKSELLRAGIMQLSAMTDAALKAAMGKVPAIKTGRPKKK</sequence>
<dbReference type="Proteomes" id="UP000002742">
    <property type="component" value="Chromosome"/>
</dbReference>
<reference evidence="3" key="1">
    <citation type="submission" date="2009-07" db="EMBL/GenBank/DDBJ databases">
        <title>Complete sequence of Methylotenera mobilis JLW8.</title>
        <authorList>
            <consortium name="US DOE Joint Genome Institute"/>
            <person name="Lucas S."/>
            <person name="Copeland A."/>
            <person name="Lapidus A."/>
            <person name="Glavina del Rio T."/>
            <person name="Tice H."/>
            <person name="Bruce D."/>
            <person name="Goodwin L."/>
            <person name="Pitluck S."/>
            <person name="LaButti K.M."/>
            <person name="Clum A."/>
            <person name="Larimer F."/>
            <person name="Land M."/>
            <person name="Hauser L."/>
            <person name="Kyrpides N."/>
            <person name="Mikhailova N."/>
            <person name="Kayluzhnaya M."/>
            <person name="Chistoserdova L."/>
        </authorList>
    </citation>
    <scope>NUCLEOTIDE SEQUENCE [LARGE SCALE GENOMIC DNA]</scope>
    <source>
        <strain evidence="3">JLW8 / ATCC BAA-1282 / DSM 17540</strain>
    </source>
</reference>